<evidence type="ECO:0000259" key="16">
    <source>
        <dbReference type="PROSITE" id="PS50095"/>
    </source>
</evidence>
<evidence type="ECO:0000256" key="9">
    <source>
        <dbReference type="ARBA" id="ARBA00023004"/>
    </source>
</evidence>
<proteinExistence type="inferred from homology"/>
<dbReference type="InterPro" id="IPR036226">
    <property type="entry name" value="LipOase_C_sf"/>
</dbReference>
<evidence type="ECO:0000313" key="18">
    <source>
        <dbReference type="EMBL" id="KAK1318776.1"/>
    </source>
</evidence>
<reference evidence="18" key="2">
    <citation type="submission" date="2023-06" db="EMBL/GenBank/DDBJ databases">
        <authorList>
            <person name="Ma L."/>
            <person name="Liu K.-W."/>
            <person name="Li Z."/>
            <person name="Hsiao Y.-Y."/>
            <person name="Qi Y."/>
            <person name="Fu T."/>
            <person name="Tang G."/>
            <person name="Zhang D."/>
            <person name="Sun W.-H."/>
            <person name="Liu D.-K."/>
            <person name="Li Y."/>
            <person name="Chen G.-Z."/>
            <person name="Liu X.-D."/>
            <person name="Liao X.-Y."/>
            <person name="Jiang Y.-T."/>
            <person name="Yu X."/>
            <person name="Hao Y."/>
            <person name="Huang J."/>
            <person name="Zhao X.-W."/>
            <person name="Ke S."/>
            <person name="Chen Y.-Y."/>
            <person name="Wu W.-L."/>
            <person name="Hsu J.-L."/>
            <person name="Lin Y.-F."/>
            <person name="Huang M.-D."/>
            <person name="Li C.-Y."/>
            <person name="Huang L."/>
            <person name="Wang Z.-W."/>
            <person name="Zhao X."/>
            <person name="Zhong W.-Y."/>
            <person name="Peng D.-H."/>
            <person name="Ahmad S."/>
            <person name="Lan S."/>
            <person name="Zhang J.-S."/>
            <person name="Tsai W.-C."/>
            <person name="Van De Peer Y."/>
            <person name="Liu Z.-J."/>
        </authorList>
    </citation>
    <scope>NUCLEOTIDE SEQUENCE</scope>
    <source>
        <strain evidence="18">CP</strain>
        <tissue evidence="18">Leaves</tissue>
    </source>
</reference>
<dbReference type="GO" id="GO:0009611">
    <property type="term" value="P:response to wounding"/>
    <property type="evidence" value="ECO:0007669"/>
    <property type="project" value="UniProtKB-ARBA"/>
</dbReference>
<dbReference type="EMBL" id="JAUJYO010000004">
    <property type="protein sequence ID" value="KAK1318776.1"/>
    <property type="molecule type" value="Genomic_DNA"/>
</dbReference>
<keyword evidence="19" id="KW-1185">Reference proteome</keyword>
<dbReference type="SUPFAM" id="SSF49723">
    <property type="entry name" value="Lipase/lipooxygenase domain (PLAT/LH2 domain)"/>
    <property type="match status" value="1"/>
</dbReference>
<dbReference type="PROSITE" id="PS51393">
    <property type="entry name" value="LIPOXYGENASE_3"/>
    <property type="match status" value="1"/>
</dbReference>
<dbReference type="InterPro" id="IPR020834">
    <property type="entry name" value="LipOase_CS"/>
</dbReference>
<dbReference type="PROSITE" id="PS00081">
    <property type="entry name" value="LIPOXYGENASE_2"/>
    <property type="match status" value="1"/>
</dbReference>
<keyword evidence="10" id="KW-0443">Lipid metabolism</keyword>
<accession>A0AAV9EZ63</accession>
<keyword evidence="11 14" id="KW-0275">Fatty acid biosynthesis</keyword>
<evidence type="ECO:0000256" key="15">
    <source>
        <dbReference type="SAM" id="MobiDB-lite"/>
    </source>
</evidence>
<evidence type="ECO:0000256" key="2">
    <source>
        <dbReference type="ARBA" id="ARBA00009419"/>
    </source>
</evidence>
<dbReference type="EC" id="1.13.11.-" evidence="14"/>
<dbReference type="InterPro" id="IPR020833">
    <property type="entry name" value="LipOase_Fe_BS"/>
</dbReference>
<evidence type="ECO:0000256" key="14">
    <source>
        <dbReference type="RuleBase" id="RU003975"/>
    </source>
</evidence>
<evidence type="ECO:0000256" key="5">
    <source>
        <dbReference type="ARBA" id="ARBA00022767"/>
    </source>
</evidence>
<evidence type="ECO:0000256" key="11">
    <source>
        <dbReference type="ARBA" id="ARBA00023160"/>
    </source>
</evidence>
<evidence type="ECO:0000256" key="4">
    <source>
        <dbReference type="ARBA" id="ARBA00022723"/>
    </source>
</evidence>
<dbReference type="InterPro" id="IPR001024">
    <property type="entry name" value="PLAT/LH2_dom"/>
</dbReference>
<evidence type="ECO:0000256" key="7">
    <source>
        <dbReference type="ARBA" id="ARBA00022964"/>
    </source>
</evidence>
<keyword evidence="8 13" id="KW-0560">Oxidoreductase</keyword>
<dbReference type="InterPro" id="IPR036392">
    <property type="entry name" value="PLAT/LH2_dom_sf"/>
</dbReference>
<dbReference type="GO" id="GO:0046872">
    <property type="term" value="F:metal ion binding"/>
    <property type="evidence" value="ECO:0007669"/>
    <property type="project" value="UniProtKB-UniRule"/>
</dbReference>
<dbReference type="Gene3D" id="2.60.60.20">
    <property type="entry name" value="PLAT/LH2 domain"/>
    <property type="match status" value="1"/>
</dbReference>
<comment type="similarity">
    <text evidence="2 13">Belongs to the lipoxygenase family.</text>
</comment>
<feature type="region of interest" description="Disordered" evidence="15">
    <location>
        <begin position="281"/>
        <end position="311"/>
    </location>
</feature>
<comment type="caution">
    <text evidence="12">Lacks conserved residue(s) required for the propagation of feature annotation.</text>
</comment>
<reference evidence="18" key="1">
    <citation type="journal article" date="2023" name="Nat. Commun.">
        <title>Diploid and tetraploid genomes of Acorus and the evolution of monocots.</title>
        <authorList>
            <person name="Ma L."/>
            <person name="Liu K.W."/>
            <person name="Li Z."/>
            <person name="Hsiao Y.Y."/>
            <person name="Qi Y."/>
            <person name="Fu T."/>
            <person name="Tang G.D."/>
            <person name="Zhang D."/>
            <person name="Sun W.H."/>
            <person name="Liu D.K."/>
            <person name="Li Y."/>
            <person name="Chen G.Z."/>
            <person name="Liu X.D."/>
            <person name="Liao X.Y."/>
            <person name="Jiang Y.T."/>
            <person name="Yu X."/>
            <person name="Hao Y."/>
            <person name="Huang J."/>
            <person name="Zhao X.W."/>
            <person name="Ke S."/>
            <person name="Chen Y.Y."/>
            <person name="Wu W.L."/>
            <person name="Hsu J.L."/>
            <person name="Lin Y.F."/>
            <person name="Huang M.D."/>
            <person name="Li C.Y."/>
            <person name="Huang L."/>
            <person name="Wang Z.W."/>
            <person name="Zhao X."/>
            <person name="Zhong W.Y."/>
            <person name="Peng D.H."/>
            <person name="Ahmad S."/>
            <person name="Lan S."/>
            <person name="Zhang J.S."/>
            <person name="Tsai W.C."/>
            <person name="Van de Peer Y."/>
            <person name="Liu Z.J."/>
        </authorList>
    </citation>
    <scope>NUCLEOTIDE SEQUENCE</scope>
    <source>
        <strain evidence="18">CP</strain>
    </source>
</reference>
<sequence>MLSSHQPSLKPRIHGLRSTVPIASPLAFRRRIRATQKPNLPKPVVRAVIGEDRDVGISASPSTDVDGLVSIVPLNTQSEVQLRAVITVRRKMKEKLLEKVEEEWEGFMTGIGRGILVQIVSEDVDPETKSGKRTEESPVRGWLQKPSNQPHVVEYAVDFNVSSGFGRPGAVLITNLHHKEFYLMEIVVHGFIDGPVFFPANSWIHSHNDNPKSRIIFNNHAYLSSQTPEGLKDLREEELVELRGDGKGERKRFERIYDYAPYNDLGNPDKDEDLARPVLAGEERPYPRRCRTGRPPTQTDSSSETRIEKPHPVYVPRDENFEELKQAEFSASALRALLHNLVPSLIAALSHTDGQFTCFSEIDKLYNDGVDLKLREDSFFGDLLVTKLFKKLNSMSSQMMKYNIPSIISRDRFAWLRDNEFSRQALAGVNPVNIERLKEFPITSKLDPEIYGPPESAITREVLENQLNGMTIEQAIEEKRLFILDYHDMLLPFIKKMKSLKDKKAYASRTIFFFDKNEILRPLVIELSLPPTTSLPEKKYIYTHGHDATTHWTWRMAKAHVCVNDTGVHQLVNHWLRTHACMEPYIIATHRQLSALHPIYKLLHPHMRYTMEINAVARQSLINGGGIIESCFSPGKYSLEISSAAYKSSWRFDMEALPTDLIRRGMAVEDPSQPCGVRLVIEDYPYAADGLLVWSAIQDWVTAYVSRFYPDLNTVATDTELHSWWSEIKKSGHPDKANEPWWPKLDTPANLAHILTIMVWTASGMHAAINFGQYPFGGYMPNRPTLMKKLIPKEDDNDYEAFMMNPQMATLRAFINSPVGPKTTHFWGPVANWGFVVAGLVDMKKPPEMISGNMTAAMCVYSGLFMRFAWMVQPRNYLLLACHASNETVQLYQLSRWARAQRNTTEEKEKAETQ</sequence>
<comment type="function">
    <text evidence="14">Plant lipoxygenase may be involved in a number of diverse aspects of plant physiology including growth and development, pest resistance, and senescence or responses to wounding.</text>
</comment>
<comment type="caution">
    <text evidence="18">The sequence shown here is derived from an EMBL/GenBank/DDBJ whole genome shotgun (WGS) entry which is preliminary data.</text>
</comment>
<dbReference type="Gene3D" id="4.10.372.10">
    <property type="entry name" value="Lipoxygenase-1, Domain 3"/>
    <property type="match status" value="1"/>
</dbReference>
<protein>
    <recommendedName>
        <fullName evidence="14">Lipoxygenase</fullName>
        <ecNumber evidence="14">1.13.11.-</ecNumber>
    </recommendedName>
</protein>
<keyword evidence="7 13" id="KW-0223">Dioxygenase</keyword>
<dbReference type="InterPro" id="IPR013819">
    <property type="entry name" value="LipOase_C"/>
</dbReference>
<dbReference type="Pfam" id="PF00305">
    <property type="entry name" value="Lipoxygenase"/>
    <property type="match status" value="1"/>
</dbReference>
<dbReference type="Proteomes" id="UP001180020">
    <property type="component" value="Unassembled WGS sequence"/>
</dbReference>
<keyword evidence="9 13" id="KW-0408">Iron</keyword>
<dbReference type="AlphaFoldDB" id="A0AAV9EZ63"/>
<evidence type="ECO:0000256" key="6">
    <source>
        <dbReference type="ARBA" id="ARBA00022832"/>
    </source>
</evidence>
<dbReference type="GO" id="GO:0016702">
    <property type="term" value="F:oxidoreductase activity, acting on single donors with incorporation of molecular oxygen, incorporation of two atoms of oxygen"/>
    <property type="evidence" value="ECO:0007669"/>
    <property type="project" value="InterPro"/>
</dbReference>
<name>A0AAV9EZ63_ACOCL</name>
<keyword evidence="3 14" id="KW-0444">Lipid biosynthesis</keyword>
<organism evidence="18 19">
    <name type="scientific">Acorus calamus</name>
    <name type="common">Sweet flag</name>
    <dbReference type="NCBI Taxonomy" id="4465"/>
    <lineage>
        <taxon>Eukaryota</taxon>
        <taxon>Viridiplantae</taxon>
        <taxon>Streptophyta</taxon>
        <taxon>Embryophyta</taxon>
        <taxon>Tracheophyta</taxon>
        <taxon>Spermatophyta</taxon>
        <taxon>Magnoliopsida</taxon>
        <taxon>Liliopsida</taxon>
        <taxon>Acoraceae</taxon>
        <taxon>Acorus</taxon>
    </lineage>
</organism>
<evidence type="ECO:0000259" key="17">
    <source>
        <dbReference type="PROSITE" id="PS51393"/>
    </source>
</evidence>
<dbReference type="PRINTS" id="PR00468">
    <property type="entry name" value="PLTLPOXGNASE"/>
</dbReference>
<dbReference type="Gene3D" id="3.10.450.60">
    <property type="match status" value="1"/>
</dbReference>
<dbReference type="SMART" id="SM00308">
    <property type="entry name" value="LH2"/>
    <property type="match status" value="1"/>
</dbReference>
<dbReference type="GO" id="GO:0006633">
    <property type="term" value="P:fatty acid biosynthetic process"/>
    <property type="evidence" value="ECO:0007669"/>
    <property type="project" value="UniProtKB-KW"/>
</dbReference>
<dbReference type="FunFam" id="3.10.450.60:FF:000002">
    <property type="entry name" value="Lipoxygenase"/>
    <property type="match status" value="1"/>
</dbReference>
<dbReference type="GO" id="GO:0005743">
    <property type="term" value="C:mitochondrial inner membrane"/>
    <property type="evidence" value="ECO:0007669"/>
    <property type="project" value="UniProtKB-SubCell"/>
</dbReference>
<dbReference type="PROSITE" id="PS00711">
    <property type="entry name" value="LIPOXYGENASE_1"/>
    <property type="match status" value="1"/>
</dbReference>
<feature type="domain" description="PLAT" evidence="16">
    <location>
        <begin position="92"/>
        <end position="218"/>
    </location>
</feature>
<dbReference type="GO" id="GO:0006850">
    <property type="term" value="P:pyruvate import into mitochondria"/>
    <property type="evidence" value="ECO:0007669"/>
    <property type="project" value="InterPro"/>
</dbReference>
<keyword evidence="5 14" id="KW-0925">Oxylipin biosynthesis</keyword>
<evidence type="ECO:0000256" key="8">
    <source>
        <dbReference type="ARBA" id="ARBA00023002"/>
    </source>
</evidence>
<evidence type="ECO:0000256" key="3">
    <source>
        <dbReference type="ARBA" id="ARBA00022516"/>
    </source>
</evidence>
<comment type="pathway">
    <text evidence="14">Lipid metabolism; oxylipin biosynthesis.</text>
</comment>
<dbReference type="Gene3D" id="1.20.245.10">
    <property type="entry name" value="Lipoxygenase-1, Domain 5"/>
    <property type="match status" value="1"/>
</dbReference>
<dbReference type="InterPro" id="IPR027433">
    <property type="entry name" value="Lipoxygenase_dom_3"/>
</dbReference>
<dbReference type="Pfam" id="PF01477">
    <property type="entry name" value="PLAT"/>
    <property type="match status" value="1"/>
</dbReference>
<evidence type="ECO:0000256" key="12">
    <source>
        <dbReference type="PROSITE-ProRule" id="PRU00152"/>
    </source>
</evidence>
<dbReference type="PRINTS" id="PR00087">
    <property type="entry name" value="LIPOXYGENASE"/>
</dbReference>
<keyword evidence="4 13" id="KW-0479">Metal-binding</keyword>
<dbReference type="SUPFAM" id="SSF48484">
    <property type="entry name" value="Lipoxigenase"/>
    <property type="match status" value="1"/>
</dbReference>
<dbReference type="PROSITE" id="PS50095">
    <property type="entry name" value="PLAT"/>
    <property type="match status" value="1"/>
</dbReference>
<dbReference type="PANTHER" id="PTHR11771">
    <property type="entry name" value="LIPOXYGENASE"/>
    <property type="match status" value="1"/>
</dbReference>
<evidence type="ECO:0000256" key="1">
    <source>
        <dbReference type="ARBA" id="ARBA00001962"/>
    </source>
</evidence>
<dbReference type="FunFam" id="4.10.375.10:FF:000001">
    <property type="entry name" value="Lipoxygenase"/>
    <property type="match status" value="1"/>
</dbReference>
<evidence type="ECO:0000313" key="19">
    <source>
        <dbReference type="Proteomes" id="UP001180020"/>
    </source>
</evidence>
<dbReference type="InterPro" id="IPR000907">
    <property type="entry name" value="LipOase"/>
</dbReference>
<dbReference type="Gene3D" id="4.10.375.10">
    <property type="entry name" value="Lipoxygenase-1, Domain 2"/>
    <property type="match status" value="1"/>
</dbReference>
<evidence type="ECO:0000256" key="13">
    <source>
        <dbReference type="RuleBase" id="RU003974"/>
    </source>
</evidence>
<dbReference type="InterPro" id="IPR001246">
    <property type="entry name" value="LipOase_plant"/>
</dbReference>
<keyword evidence="6" id="KW-0276">Fatty acid metabolism</keyword>
<comment type="cofactor">
    <cofactor evidence="1 13">
        <name>Fe cation</name>
        <dbReference type="ChEBI" id="CHEBI:24875"/>
    </cofactor>
</comment>
<gene>
    <name evidence="18" type="ORF">QJS10_CPB04g01787</name>
</gene>
<evidence type="ECO:0000256" key="10">
    <source>
        <dbReference type="ARBA" id="ARBA00023098"/>
    </source>
</evidence>
<dbReference type="GO" id="GO:0031408">
    <property type="term" value="P:oxylipin biosynthetic process"/>
    <property type="evidence" value="ECO:0007669"/>
    <property type="project" value="UniProtKB-UniRule"/>
</dbReference>
<feature type="domain" description="Lipoxygenase" evidence="17">
    <location>
        <begin position="221"/>
        <end position="814"/>
    </location>
</feature>
<dbReference type="GO" id="GO:0034440">
    <property type="term" value="P:lipid oxidation"/>
    <property type="evidence" value="ECO:0007669"/>
    <property type="project" value="InterPro"/>
</dbReference>